<dbReference type="EMBL" id="BMZS01000016">
    <property type="protein sequence ID" value="GHD63173.1"/>
    <property type="molecule type" value="Genomic_DNA"/>
</dbReference>
<keyword evidence="2" id="KW-0805">Transcription regulation</keyword>
<dbReference type="SUPFAM" id="SSF46785">
    <property type="entry name" value="Winged helix' DNA-binding domain"/>
    <property type="match status" value="1"/>
</dbReference>
<dbReference type="Proteomes" id="UP000630353">
    <property type="component" value="Unassembled WGS sequence"/>
</dbReference>
<sequence>MIPPPTDKQLRAFHAVAETGSVTEAARRLGLTQPAVTVQVRTLERDRGVRLFERGPGGLVPTEAGRALYRITGRLLRLYQDAADTLQGALGLAFGTLRIGADGPFGAIPILARFAERYPGVRIEARMGNAPETLAALEDSRVDVAVLSLEADARPGLHLHPLSDQGLRLLLPVGHAWATRPSVRPAELDGTPMVGREGGSATRRALDRACAAAGVRPVVRLSLGSREAVREAVAAGLGVAAVLDGEAGNDPRLADVRLDCRPDVRLVVACLDERRDHPPVKAFLELAETGSGG</sequence>
<evidence type="ECO:0000256" key="2">
    <source>
        <dbReference type="ARBA" id="ARBA00023015"/>
    </source>
</evidence>
<comment type="caution">
    <text evidence="6">The sequence shown here is derived from an EMBL/GenBank/DDBJ whole genome shotgun (WGS) entry which is preliminary data.</text>
</comment>
<evidence type="ECO:0000313" key="6">
    <source>
        <dbReference type="EMBL" id="GHD63173.1"/>
    </source>
</evidence>
<dbReference type="Pfam" id="PF00126">
    <property type="entry name" value="HTH_1"/>
    <property type="match status" value="1"/>
</dbReference>
<dbReference type="RefSeq" id="WP_189995453.1">
    <property type="nucleotide sequence ID" value="NZ_BMZS01000016.1"/>
</dbReference>
<dbReference type="PANTHER" id="PTHR30346:SF29">
    <property type="entry name" value="LYSR SUBSTRATE-BINDING"/>
    <property type="match status" value="1"/>
</dbReference>
<dbReference type="FunFam" id="1.10.10.10:FF:000001">
    <property type="entry name" value="LysR family transcriptional regulator"/>
    <property type="match status" value="1"/>
</dbReference>
<keyword evidence="3" id="KW-0238">DNA-binding</keyword>
<dbReference type="InterPro" id="IPR005119">
    <property type="entry name" value="LysR_subst-bd"/>
</dbReference>
<dbReference type="AlphaFoldDB" id="A0A919CSN7"/>
<dbReference type="SUPFAM" id="SSF53850">
    <property type="entry name" value="Periplasmic binding protein-like II"/>
    <property type="match status" value="1"/>
</dbReference>
<dbReference type="InterPro" id="IPR000847">
    <property type="entry name" value="LysR_HTH_N"/>
</dbReference>
<keyword evidence="4" id="KW-0804">Transcription</keyword>
<organism evidence="6 7">
    <name type="scientific">Thalassobaculum fulvum</name>
    <dbReference type="NCBI Taxonomy" id="1633335"/>
    <lineage>
        <taxon>Bacteria</taxon>
        <taxon>Pseudomonadati</taxon>
        <taxon>Pseudomonadota</taxon>
        <taxon>Alphaproteobacteria</taxon>
        <taxon>Rhodospirillales</taxon>
        <taxon>Thalassobaculaceae</taxon>
        <taxon>Thalassobaculum</taxon>
    </lineage>
</organism>
<comment type="similarity">
    <text evidence="1">Belongs to the LysR transcriptional regulatory family.</text>
</comment>
<dbReference type="Gene3D" id="3.40.190.290">
    <property type="match status" value="1"/>
</dbReference>
<reference evidence="6" key="2">
    <citation type="submission" date="2020-09" db="EMBL/GenBank/DDBJ databases">
        <authorList>
            <person name="Sun Q."/>
            <person name="Kim S."/>
        </authorList>
    </citation>
    <scope>NUCLEOTIDE SEQUENCE</scope>
    <source>
        <strain evidence="6">KCTC 42651</strain>
    </source>
</reference>
<evidence type="ECO:0000256" key="1">
    <source>
        <dbReference type="ARBA" id="ARBA00009437"/>
    </source>
</evidence>
<dbReference type="PRINTS" id="PR00039">
    <property type="entry name" value="HTHLYSR"/>
</dbReference>
<feature type="domain" description="HTH lysR-type" evidence="5">
    <location>
        <begin position="8"/>
        <end position="62"/>
    </location>
</feature>
<dbReference type="GO" id="GO:0032993">
    <property type="term" value="C:protein-DNA complex"/>
    <property type="evidence" value="ECO:0007669"/>
    <property type="project" value="TreeGrafter"/>
</dbReference>
<keyword evidence="7" id="KW-1185">Reference proteome</keyword>
<dbReference type="PROSITE" id="PS50931">
    <property type="entry name" value="HTH_LYSR"/>
    <property type="match status" value="1"/>
</dbReference>
<dbReference type="PANTHER" id="PTHR30346">
    <property type="entry name" value="TRANSCRIPTIONAL DUAL REGULATOR HCAR-RELATED"/>
    <property type="match status" value="1"/>
</dbReference>
<name>A0A919CSN7_9PROT</name>
<gene>
    <name evidence="6" type="ORF">GCM10017083_52990</name>
</gene>
<protein>
    <submittedName>
        <fullName evidence="6">Transcriptional regulator</fullName>
    </submittedName>
</protein>
<dbReference type="Gene3D" id="1.10.10.10">
    <property type="entry name" value="Winged helix-like DNA-binding domain superfamily/Winged helix DNA-binding domain"/>
    <property type="match status" value="1"/>
</dbReference>
<dbReference type="GO" id="GO:0003677">
    <property type="term" value="F:DNA binding"/>
    <property type="evidence" value="ECO:0007669"/>
    <property type="project" value="UniProtKB-KW"/>
</dbReference>
<dbReference type="CDD" id="cd05466">
    <property type="entry name" value="PBP2_LTTR_substrate"/>
    <property type="match status" value="1"/>
</dbReference>
<accession>A0A919CSN7</accession>
<dbReference type="GO" id="GO:0003700">
    <property type="term" value="F:DNA-binding transcription factor activity"/>
    <property type="evidence" value="ECO:0007669"/>
    <property type="project" value="InterPro"/>
</dbReference>
<evidence type="ECO:0000259" key="5">
    <source>
        <dbReference type="PROSITE" id="PS50931"/>
    </source>
</evidence>
<evidence type="ECO:0000313" key="7">
    <source>
        <dbReference type="Proteomes" id="UP000630353"/>
    </source>
</evidence>
<dbReference type="InterPro" id="IPR036390">
    <property type="entry name" value="WH_DNA-bd_sf"/>
</dbReference>
<evidence type="ECO:0000256" key="4">
    <source>
        <dbReference type="ARBA" id="ARBA00023163"/>
    </source>
</evidence>
<proteinExistence type="inferred from homology"/>
<reference evidence="6" key="1">
    <citation type="journal article" date="2014" name="Int. J. Syst. Evol. Microbiol.">
        <title>Complete genome sequence of Corynebacterium casei LMG S-19264T (=DSM 44701T), isolated from a smear-ripened cheese.</title>
        <authorList>
            <consortium name="US DOE Joint Genome Institute (JGI-PGF)"/>
            <person name="Walter F."/>
            <person name="Albersmeier A."/>
            <person name="Kalinowski J."/>
            <person name="Ruckert C."/>
        </authorList>
    </citation>
    <scope>NUCLEOTIDE SEQUENCE</scope>
    <source>
        <strain evidence="6">KCTC 42651</strain>
    </source>
</reference>
<dbReference type="Pfam" id="PF03466">
    <property type="entry name" value="LysR_substrate"/>
    <property type="match status" value="1"/>
</dbReference>
<evidence type="ECO:0000256" key="3">
    <source>
        <dbReference type="ARBA" id="ARBA00023125"/>
    </source>
</evidence>
<dbReference type="InterPro" id="IPR036388">
    <property type="entry name" value="WH-like_DNA-bd_sf"/>
</dbReference>